<name>A0A7D6ZPX6_9NOCA</name>
<accession>A0A7D6ZPX6</accession>
<dbReference type="Proteomes" id="UP000515512">
    <property type="component" value="Chromosome"/>
</dbReference>
<keyword evidence="2" id="KW-1185">Reference proteome</keyword>
<evidence type="ECO:0000313" key="2">
    <source>
        <dbReference type="Proteomes" id="UP000515512"/>
    </source>
</evidence>
<gene>
    <name evidence="1" type="ORF">H0264_38075</name>
</gene>
<sequence>MPHLFISGQYFLASGMTKNGTRKMTAAMTEVPDWTADTAGYPGSVLVGNALKVQGAKAGASLVANVTFAGGSSNPSQQAQLMVNGVQVATSGPVSGTSGVLIISGTADLKDGDLITVQAQCTASFSGWESTIQAGTGTFVRIS</sequence>
<dbReference type="AlphaFoldDB" id="A0A7D6ZPX6"/>
<dbReference type="RefSeq" id="WP_181582023.1">
    <property type="nucleotide sequence ID" value="NZ_CP059399.1"/>
</dbReference>
<organism evidence="1 2">
    <name type="scientific">Nocardia huaxiensis</name>
    <dbReference type="NCBI Taxonomy" id="2755382"/>
    <lineage>
        <taxon>Bacteria</taxon>
        <taxon>Bacillati</taxon>
        <taxon>Actinomycetota</taxon>
        <taxon>Actinomycetes</taxon>
        <taxon>Mycobacteriales</taxon>
        <taxon>Nocardiaceae</taxon>
        <taxon>Nocardia</taxon>
    </lineage>
</organism>
<dbReference type="EMBL" id="CP059399">
    <property type="protein sequence ID" value="QLY30825.1"/>
    <property type="molecule type" value="Genomic_DNA"/>
</dbReference>
<dbReference type="KEGG" id="nhu:H0264_38075"/>
<protein>
    <submittedName>
        <fullName evidence="1">Uncharacterized protein</fullName>
    </submittedName>
</protein>
<evidence type="ECO:0000313" key="1">
    <source>
        <dbReference type="EMBL" id="QLY30825.1"/>
    </source>
</evidence>
<reference evidence="1 2" key="1">
    <citation type="submission" date="2020-07" db="EMBL/GenBank/DDBJ databases">
        <authorList>
            <person name="Zhuang K."/>
            <person name="Ran Y."/>
        </authorList>
    </citation>
    <scope>NUCLEOTIDE SEQUENCE [LARGE SCALE GENOMIC DNA]</scope>
    <source>
        <strain evidence="1 2">WCH-YHL-001</strain>
    </source>
</reference>
<proteinExistence type="predicted"/>